<protein>
    <submittedName>
        <fullName evidence="1">Uncharacterized protein</fullName>
    </submittedName>
</protein>
<dbReference type="EMBL" id="CM023478">
    <property type="protein sequence ID" value="KAH7933204.1"/>
    <property type="molecule type" value="Genomic_DNA"/>
</dbReference>
<gene>
    <name evidence="1" type="ORF">HPB49_010271</name>
</gene>
<name>A0ACB8C2Z3_DERSI</name>
<accession>A0ACB8C2Z3</accession>
<keyword evidence="2" id="KW-1185">Reference proteome</keyword>
<comment type="caution">
    <text evidence="1">The sequence shown here is derived from an EMBL/GenBank/DDBJ whole genome shotgun (WGS) entry which is preliminary data.</text>
</comment>
<evidence type="ECO:0000313" key="2">
    <source>
        <dbReference type="Proteomes" id="UP000821865"/>
    </source>
</evidence>
<organism evidence="1 2">
    <name type="scientific">Dermacentor silvarum</name>
    <name type="common">Tick</name>
    <dbReference type="NCBI Taxonomy" id="543639"/>
    <lineage>
        <taxon>Eukaryota</taxon>
        <taxon>Metazoa</taxon>
        <taxon>Ecdysozoa</taxon>
        <taxon>Arthropoda</taxon>
        <taxon>Chelicerata</taxon>
        <taxon>Arachnida</taxon>
        <taxon>Acari</taxon>
        <taxon>Parasitiformes</taxon>
        <taxon>Ixodida</taxon>
        <taxon>Ixodoidea</taxon>
        <taxon>Ixodidae</taxon>
        <taxon>Rhipicephalinae</taxon>
        <taxon>Dermacentor</taxon>
    </lineage>
</organism>
<proteinExistence type="predicted"/>
<sequence>MAACYDDSFSEFVDFVNRAKEMDNEAYSFVRPLQRNLRDRQNPMEFYSDQEFLARYRFSKATVLELLTMLPLHQNTDGRGCPVPPLLQLLVTLRFYGAGTFQIVSGDLVNVSQPTVSRVVTRVSKMIAATLFPALVKFPDAGKMHEVMHQFYIKAKFPRVTGCIDCTHVRIKSPGGDDAEVFRNRKGYFSFNVQGGEAFGGDGRTSPQLRICPLATAAHHHRSPWDHFSPLPGPLKILPAFGGAKLNSCVAATGLPGLLHRRWRLQPRVVTMDVTPEDKDVPTEHEDLEDIIQLWQRKQPKSPPKTPKLKGMPAASQPAAAGMSTHLLPGGARNSPPPQAPRKNSWRPRYTPRIGRDDLILVLKLRVSFDLKTVLPSERAGDAVRAFRGNCSVADLHVWPVWDENVLVCSVTLIPIAQRLLGVWAHLPRRLQHQPGRIVLEHKPNLEWPKCTILAARKLGDSNVAVVTFEGPKAPRFIFYFCQVAYVRLYKKMVPACSCYGTIGHHRTTACPSPKAGFCSRCSSQVPTTPEGLAQHDCQPRCILCTGPHETWARGCPGKYHKPIKPSQPVSPQPASPPPRTPRQGRAPLTQPKSGSRSKAPLPATPEHFPPLTAPPQVSSWAGAASQPIPSLPSAAPNSLELTLERHNSELQRQSALPLATVVVSPPPNPSSSPLGPPSQERPQTQAVAAAVSQDPSSALPLFEVPLDDHPPIHTTLPIQDRLTGSKSRARARRLPTLPRAAANSLGLLTPPPPLQPATRSSLSCTSITGPGSGPDTGDGGRPLTRLFHYGGALLEPFAFVTIRAHPKRSHRLLFLQSRGSLPAVLALQEAGLNPSLSSYRSYSGGPTTSILVHKSITAVQVDLNLTLQHDYSMVTVLPSRRRDPPIHVLNVYCPPHLPRVSFSELFYRAHNIADLDTLVIAGDFNAPSRHWGYHYEKARGRKLKKLISTFGLTLLKDPASFPSAVLPRWLLRLGRPFPLCQTRVIQTTQAAPAIDSHFLHLWDARRCFLRRWRRHKLKRNLKARIAALTEEAASYAAHLSDRNWVETCRKAAGQMSSRGTWRLFRSVLYPSSIQGETQRQQRRALHGFRGTSAELADKLRDRYLCRTLDLLGPEYKYSGRPNPELDAPFTLTHLQASLLWPCYAFLLFSPRWRVSNTHFTPMTLSSGLILATSLKSSSAFNRLLL</sequence>
<evidence type="ECO:0000313" key="1">
    <source>
        <dbReference type="EMBL" id="KAH7933204.1"/>
    </source>
</evidence>
<dbReference type="Proteomes" id="UP000821865">
    <property type="component" value="Chromosome 9"/>
</dbReference>
<reference evidence="1" key="1">
    <citation type="submission" date="2020-05" db="EMBL/GenBank/DDBJ databases">
        <title>Large-scale comparative analyses of tick genomes elucidate their genetic diversity and vector capacities.</title>
        <authorList>
            <person name="Jia N."/>
            <person name="Wang J."/>
            <person name="Shi W."/>
            <person name="Du L."/>
            <person name="Sun Y."/>
            <person name="Zhan W."/>
            <person name="Jiang J."/>
            <person name="Wang Q."/>
            <person name="Zhang B."/>
            <person name="Ji P."/>
            <person name="Sakyi L.B."/>
            <person name="Cui X."/>
            <person name="Yuan T."/>
            <person name="Jiang B."/>
            <person name="Yang W."/>
            <person name="Lam T.T.-Y."/>
            <person name="Chang Q."/>
            <person name="Ding S."/>
            <person name="Wang X."/>
            <person name="Zhu J."/>
            <person name="Ruan X."/>
            <person name="Zhao L."/>
            <person name="Wei J."/>
            <person name="Que T."/>
            <person name="Du C."/>
            <person name="Cheng J."/>
            <person name="Dai P."/>
            <person name="Han X."/>
            <person name="Huang E."/>
            <person name="Gao Y."/>
            <person name="Liu J."/>
            <person name="Shao H."/>
            <person name="Ye R."/>
            <person name="Li L."/>
            <person name="Wei W."/>
            <person name="Wang X."/>
            <person name="Wang C."/>
            <person name="Yang T."/>
            <person name="Huo Q."/>
            <person name="Li W."/>
            <person name="Guo W."/>
            <person name="Chen H."/>
            <person name="Zhou L."/>
            <person name="Ni X."/>
            <person name="Tian J."/>
            <person name="Zhou Y."/>
            <person name="Sheng Y."/>
            <person name="Liu T."/>
            <person name="Pan Y."/>
            <person name="Xia L."/>
            <person name="Li J."/>
            <person name="Zhao F."/>
            <person name="Cao W."/>
        </authorList>
    </citation>
    <scope>NUCLEOTIDE SEQUENCE</scope>
    <source>
        <strain evidence="1">Dsil-2018</strain>
    </source>
</reference>